<name>A0A482X5I3_LAOST</name>
<evidence type="ECO:0000313" key="3">
    <source>
        <dbReference type="EMBL" id="RZF40541.1"/>
    </source>
</evidence>
<dbReference type="GO" id="GO:0003676">
    <property type="term" value="F:nucleic acid binding"/>
    <property type="evidence" value="ECO:0007669"/>
    <property type="project" value="InterPro"/>
</dbReference>
<proteinExistence type="predicted"/>
<keyword evidence="4" id="KW-1185">Reference proteome</keyword>
<dbReference type="AlphaFoldDB" id="A0A482X5I3"/>
<dbReference type="PANTHER" id="PTHR33939:SF1">
    <property type="entry name" value="DUF4371 DOMAIN-CONTAINING PROTEIN"/>
    <property type="match status" value="1"/>
</dbReference>
<evidence type="ECO:0000256" key="1">
    <source>
        <dbReference type="SAM" id="MobiDB-lite"/>
    </source>
</evidence>
<dbReference type="EMBL" id="QKKF02018223">
    <property type="protein sequence ID" value="RZF40541.1"/>
    <property type="molecule type" value="Genomic_DNA"/>
</dbReference>
<dbReference type="InParanoid" id="A0A482X5I3"/>
<dbReference type="OrthoDB" id="6604072at2759"/>
<dbReference type="Gene3D" id="3.30.420.10">
    <property type="entry name" value="Ribonuclease H-like superfamily/Ribonuclease H"/>
    <property type="match status" value="1"/>
</dbReference>
<dbReference type="InterPro" id="IPR036397">
    <property type="entry name" value="RNaseH_sf"/>
</dbReference>
<organism evidence="3 4">
    <name type="scientific">Laodelphax striatellus</name>
    <name type="common">Small brown planthopper</name>
    <name type="synonym">Delphax striatella</name>
    <dbReference type="NCBI Taxonomy" id="195883"/>
    <lineage>
        <taxon>Eukaryota</taxon>
        <taxon>Metazoa</taxon>
        <taxon>Ecdysozoa</taxon>
        <taxon>Arthropoda</taxon>
        <taxon>Hexapoda</taxon>
        <taxon>Insecta</taxon>
        <taxon>Pterygota</taxon>
        <taxon>Neoptera</taxon>
        <taxon>Paraneoptera</taxon>
        <taxon>Hemiptera</taxon>
        <taxon>Auchenorrhyncha</taxon>
        <taxon>Fulgoroidea</taxon>
        <taxon>Delphacidae</taxon>
        <taxon>Criomorphinae</taxon>
        <taxon>Laodelphax</taxon>
    </lineage>
</organism>
<accession>A0A482X5I3</accession>
<dbReference type="PANTHER" id="PTHR33939">
    <property type="entry name" value="PROTEIN CBG22215"/>
    <property type="match status" value="1"/>
</dbReference>
<protein>
    <recommendedName>
        <fullName evidence="2">Tc1-like transposase DDE domain-containing protein</fullName>
    </recommendedName>
</protein>
<reference evidence="3 4" key="1">
    <citation type="journal article" date="2017" name="Gigascience">
        <title>Genome sequence of the small brown planthopper, Laodelphax striatellus.</title>
        <authorList>
            <person name="Zhu J."/>
            <person name="Jiang F."/>
            <person name="Wang X."/>
            <person name="Yang P."/>
            <person name="Bao Y."/>
            <person name="Zhao W."/>
            <person name="Wang W."/>
            <person name="Lu H."/>
            <person name="Wang Q."/>
            <person name="Cui N."/>
            <person name="Li J."/>
            <person name="Chen X."/>
            <person name="Luo L."/>
            <person name="Yu J."/>
            <person name="Kang L."/>
            <person name="Cui F."/>
        </authorList>
    </citation>
    <scope>NUCLEOTIDE SEQUENCE [LARGE SCALE GENOMIC DNA]</scope>
    <source>
        <strain evidence="3">Lst14</strain>
    </source>
</reference>
<evidence type="ECO:0000259" key="2">
    <source>
        <dbReference type="Pfam" id="PF13358"/>
    </source>
</evidence>
<dbReference type="Proteomes" id="UP000291343">
    <property type="component" value="Unassembled WGS sequence"/>
</dbReference>
<gene>
    <name evidence="3" type="ORF">LSTR_LSTR000420</name>
</gene>
<dbReference type="Pfam" id="PF13358">
    <property type="entry name" value="DDE_3"/>
    <property type="match status" value="1"/>
</dbReference>
<evidence type="ECO:0000313" key="4">
    <source>
        <dbReference type="Proteomes" id="UP000291343"/>
    </source>
</evidence>
<sequence>MDKPVEFQSKLKGKKLTSQTREVITNVIRFMELEARESRFTIDPKKVRDRVSAACGVSKRTLTRISAEKRKLEEMNSSFGTTNKKRKVTKRITGLDDFDVGVVRRIVNNFYLSEKCLPTLNMIKIRLENDLGFVGSKTSVRRILKNIGFRWKKTKTNKHILMESQDVVHKRFVYLKKLREFRAENRPIVYTDESYIDSAHVSGKGWFDDSLSGVAAQISKGERLIILHAGGEMGFIPNCLTMWKASKKTGDYHDNVNSDIYVRWLNEKLLPNLPPRSVVVIDNASYHNKQIDKCPTSNSTKADMQQWLNDRNIQFTVDMLKVQLYDLIKLHKPASIRYLIDDIIKAQGFDVLRLPPYHPELNTIELIWADVKNWVASHNVTFKFNDVERLTKFKFESMNVADWEKKCESVKRLEEYFFGNQAQLENTVESYVIKLGVESSDDEDFGSEDGSDDDDCSQNN</sequence>
<feature type="region of interest" description="Disordered" evidence="1">
    <location>
        <begin position="439"/>
        <end position="460"/>
    </location>
</feature>
<feature type="domain" description="Tc1-like transposase DDE" evidence="2">
    <location>
        <begin position="298"/>
        <end position="379"/>
    </location>
</feature>
<comment type="caution">
    <text evidence="3">The sequence shown here is derived from an EMBL/GenBank/DDBJ whole genome shotgun (WGS) entry which is preliminary data.</text>
</comment>
<dbReference type="InterPro" id="IPR038717">
    <property type="entry name" value="Tc1-like_DDE_dom"/>
</dbReference>